<protein>
    <submittedName>
        <fullName evidence="1">Uncharacterized protein</fullName>
    </submittedName>
</protein>
<dbReference type="EMBL" id="GBXM01104082">
    <property type="protein sequence ID" value="JAH04495.1"/>
    <property type="molecule type" value="Transcribed_RNA"/>
</dbReference>
<accession>A0A0E9PK86</accession>
<sequence length="39" mass="4582">MKWTFDAVFFCSAPQCSSRLGLQYDAIVNHIVMFIYHEI</sequence>
<proteinExistence type="predicted"/>
<reference evidence="1" key="1">
    <citation type="submission" date="2014-11" db="EMBL/GenBank/DDBJ databases">
        <authorList>
            <person name="Amaro Gonzalez C."/>
        </authorList>
    </citation>
    <scope>NUCLEOTIDE SEQUENCE</scope>
</reference>
<evidence type="ECO:0000313" key="1">
    <source>
        <dbReference type="EMBL" id="JAH04495.1"/>
    </source>
</evidence>
<dbReference type="AlphaFoldDB" id="A0A0E9PK86"/>
<name>A0A0E9PK86_ANGAN</name>
<organism evidence="1">
    <name type="scientific">Anguilla anguilla</name>
    <name type="common">European freshwater eel</name>
    <name type="synonym">Muraena anguilla</name>
    <dbReference type="NCBI Taxonomy" id="7936"/>
    <lineage>
        <taxon>Eukaryota</taxon>
        <taxon>Metazoa</taxon>
        <taxon>Chordata</taxon>
        <taxon>Craniata</taxon>
        <taxon>Vertebrata</taxon>
        <taxon>Euteleostomi</taxon>
        <taxon>Actinopterygii</taxon>
        <taxon>Neopterygii</taxon>
        <taxon>Teleostei</taxon>
        <taxon>Anguilliformes</taxon>
        <taxon>Anguillidae</taxon>
        <taxon>Anguilla</taxon>
    </lineage>
</organism>
<reference evidence="1" key="2">
    <citation type="journal article" date="2015" name="Fish Shellfish Immunol.">
        <title>Early steps in the European eel (Anguilla anguilla)-Vibrio vulnificus interaction in the gills: Role of the RtxA13 toxin.</title>
        <authorList>
            <person name="Callol A."/>
            <person name="Pajuelo D."/>
            <person name="Ebbesson L."/>
            <person name="Teles M."/>
            <person name="MacKenzie S."/>
            <person name="Amaro C."/>
        </authorList>
    </citation>
    <scope>NUCLEOTIDE SEQUENCE</scope>
</reference>